<evidence type="ECO:0000313" key="2">
    <source>
        <dbReference type="Proteomes" id="UP000663823"/>
    </source>
</evidence>
<proteinExistence type="predicted"/>
<evidence type="ECO:0000313" key="1">
    <source>
        <dbReference type="EMBL" id="CAF4124145.1"/>
    </source>
</evidence>
<name>A0A819WM68_9BILA</name>
<accession>A0A819WM68</accession>
<protein>
    <submittedName>
        <fullName evidence="1">Uncharacterized protein</fullName>
    </submittedName>
</protein>
<feature type="non-terminal residue" evidence="1">
    <location>
        <position position="1"/>
    </location>
</feature>
<reference evidence="1" key="1">
    <citation type="submission" date="2021-02" db="EMBL/GenBank/DDBJ databases">
        <authorList>
            <person name="Nowell W R."/>
        </authorList>
    </citation>
    <scope>NUCLEOTIDE SEQUENCE</scope>
</reference>
<sequence length="55" mass="6929">RYNQCHIYSYPYQWKCYNKITNNFPDGLFKCVYQVSLFDEHSFQHEFFFQIQKSF</sequence>
<organism evidence="1 2">
    <name type="scientific">Rotaria sordida</name>
    <dbReference type="NCBI Taxonomy" id="392033"/>
    <lineage>
        <taxon>Eukaryota</taxon>
        <taxon>Metazoa</taxon>
        <taxon>Spiralia</taxon>
        <taxon>Gnathifera</taxon>
        <taxon>Rotifera</taxon>
        <taxon>Eurotatoria</taxon>
        <taxon>Bdelloidea</taxon>
        <taxon>Philodinida</taxon>
        <taxon>Philodinidae</taxon>
        <taxon>Rotaria</taxon>
    </lineage>
</organism>
<comment type="caution">
    <text evidence="1">The sequence shown here is derived from an EMBL/GenBank/DDBJ whole genome shotgun (WGS) entry which is preliminary data.</text>
</comment>
<gene>
    <name evidence="1" type="ORF">OTI717_LOCUS34995</name>
</gene>
<dbReference type="EMBL" id="CAJOAX010013056">
    <property type="protein sequence ID" value="CAF4124145.1"/>
    <property type="molecule type" value="Genomic_DNA"/>
</dbReference>
<dbReference type="Proteomes" id="UP000663823">
    <property type="component" value="Unassembled WGS sequence"/>
</dbReference>
<dbReference type="AlphaFoldDB" id="A0A819WM68"/>